<dbReference type="SMART" id="SM00400">
    <property type="entry name" value="ZnF_CHCC"/>
    <property type="match status" value="1"/>
</dbReference>
<organism evidence="2 3">
    <name type="scientific">Cnuella takakiae</name>
    <dbReference type="NCBI Taxonomy" id="1302690"/>
    <lineage>
        <taxon>Bacteria</taxon>
        <taxon>Pseudomonadati</taxon>
        <taxon>Bacteroidota</taxon>
        <taxon>Chitinophagia</taxon>
        <taxon>Chitinophagales</taxon>
        <taxon>Chitinophagaceae</taxon>
        <taxon>Cnuella</taxon>
    </lineage>
</organism>
<dbReference type="EMBL" id="FQUO01000030">
    <property type="protein sequence ID" value="SHG37976.1"/>
    <property type="molecule type" value="Genomic_DNA"/>
</dbReference>
<protein>
    <submittedName>
        <fullName evidence="2">CHC2 zinc finger</fullName>
    </submittedName>
</protein>
<dbReference type="InterPro" id="IPR002694">
    <property type="entry name" value="Znf_CHC2"/>
</dbReference>
<name>A0A1M5JBK1_9BACT</name>
<dbReference type="Gene3D" id="3.40.1360.10">
    <property type="match status" value="1"/>
</dbReference>
<keyword evidence="3" id="KW-1185">Reference proteome</keyword>
<dbReference type="AlphaFoldDB" id="A0A1M5JBK1"/>
<sequence length="303" mass="34591">MRSDQAKKIPLFDLLAKLGYHPAATHSNGDVWYLSPFRQEKTASFKINVNQNVWFDHGEGVGGNILDFVMHLEKTDVRGALHFLEATHLQASRISPVMSPAAPSLFDQAEESKIEILQVKPVFSYPLKNYLKDERRIKPEIGYKYLKEIRYQVEDKEGSKKEFYSLGFQNRSGGWALRNMHFTRAVAPNDITVFENGSKKVKCFEGFMDFLSFLTMEKQDRASSDVIVLNSVSLQANAIEFIKTKQYGEVHTYFDNDVAGEKALANFKAELPGVIIKPFNHLYQGHKDYNDLLRNVKQSTIAK</sequence>
<dbReference type="InterPro" id="IPR036977">
    <property type="entry name" value="DNA_primase_Znf_CHC2"/>
</dbReference>
<dbReference type="Pfam" id="PF13155">
    <property type="entry name" value="Toprim_2"/>
    <property type="match status" value="1"/>
</dbReference>
<dbReference type="STRING" id="1302690.BUE76_00485"/>
<dbReference type="Proteomes" id="UP000184368">
    <property type="component" value="Unassembled WGS sequence"/>
</dbReference>
<evidence type="ECO:0000313" key="2">
    <source>
        <dbReference type="EMBL" id="SHG37976.1"/>
    </source>
</evidence>
<proteinExistence type="predicted"/>
<feature type="domain" description="Zinc finger CHC2-type" evidence="1">
    <location>
        <begin position="34"/>
        <end position="85"/>
    </location>
</feature>
<gene>
    <name evidence="2" type="ORF">SAMN05444008_13016</name>
</gene>
<evidence type="ECO:0000313" key="3">
    <source>
        <dbReference type="Proteomes" id="UP000184368"/>
    </source>
</evidence>
<dbReference type="GO" id="GO:0008270">
    <property type="term" value="F:zinc ion binding"/>
    <property type="evidence" value="ECO:0007669"/>
    <property type="project" value="InterPro"/>
</dbReference>
<accession>A0A1M5JBK1</accession>
<dbReference type="Gene3D" id="3.90.580.10">
    <property type="entry name" value="Zinc finger, CHC2-type domain"/>
    <property type="match status" value="1"/>
</dbReference>
<dbReference type="GO" id="GO:0003677">
    <property type="term" value="F:DNA binding"/>
    <property type="evidence" value="ECO:0007669"/>
    <property type="project" value="InterPro"/>
</dbReference>
<dbReference type="SUPFAM" id="SSF56731">
    <property type="entry name" value="DNA primase core"/>
    <property type="match status" value="1"/>
</dbReference>
<dbReference type="Pfam" id="PF01807">
    <property type="entry name" value="Zn_ribbon_DnaG"/>
    <property type="match status" value="1"/>
</dbReference>
<dbReference type="GO" id="GO:0003899">
    <property type="term" value="F:DNA-directed RNA polymerase activity"/>
    <property type="evidence" value="ECO:0007669"/>
    <property type="project" value="InterPro"/>
</dbReference>
<evidence type="ECO:0000259" key="1">
    <source>
        <dbReference type="SMART" id="SM00400"/>
    </source>
</evidence>
<dbReference type="SUPFAM" id="SSF57783">
    <property type="entry name" value="Zinc beta-ribbon"/>
    <property type="match status" value="1"/>
</dbReference>
<reference evidence="2 3" key="1">
    <citation type="submission" date="2016-11" db="EMBL/GenBank/DDBJ databases">
        <authorList>
            <person name="Jaros S."/>
            <person name="Januszkiewicz K."/>
            <person name="Wedrychowicz H."/>
        </authorList>
    </citation>
    <scope>NUCLEOTIDE SEQUENCE [LARGE SCALE GENOMIC DNA]</scope>
    <source>
        <strain evidence="2 3">DSM 26897</strain>
    </source>
</reference>
<dbReference type="GO" id="GO:0006260">
    <property type="term" value="P:DNA replication"/>
    <property type="evidence" value="ECO:0007669"/>
    <property type="project" value="InterPro"/>
</dbReference>
<dbReference type="OrthoDB" id="8536512at2"/>
<dbReference type="RefSeq" id="WP_073048733.1">
    <property type="nucleotide sequence ID" value="NZ_FQUO01000030.1"/>
</dbReference>